<feature type="region of interest" description="Disordered" evidence="1">
    <location>
        <begin position="161"/>
        <end position="198"/>
    </location>
</feature>
<feature type="compositionally biased region" description="Pro residues" evidence="1">
    <location>
        <begin position="299"/>
        <end position="310"/>
    </location>
</feature>
<feature type="compositionally biased region" description="Basic and acidic residues" evidence="1">
    <location>
        <begin position="90"/>
        <end position="106"/>
    </location>
</feature>
<proteinExistence type="predicted"/>
<accession>A0A0E0CY45</accession>
<evidence type="ECO:0000256" key="1">
    <source>
        <dbReference type="SAM" id="MobiDB-lite"/>
    </source>
</evidence>
<feature type="region of interest" description="Disordered" evidence="1">
    <location>
        <begin position="299"/>
        <end position="325"/>
    </location>
</feature>
<name>A0A0E0CY45_9ORYZ</name>
<organism evidence="2">
    <name type="scientific">Oryza meridionalis</name>
    <dbReference type="NCBI Taxonomy" id="40149"/>
    <lineage>
        <taxon>Eukaryota</taxon>
        <taxon>Viridiplantae</taxon>
        <taxon>Streptophyta</taxon>
        <taxon>Embryophyta</taxon>
        <taxon>Tracheophyta</taxon>
        <taxon>Spermatophyta</taxon>
        <taxon>Magnoliopsida</taxon>
        <taxon>Liliopsida</taxon>
        <taxon>Poales</taxon>
        <taxon>Poaceae</taxon>
        <taxon>BOP clade</taxon>
        <taxon>Oryzoideae</taxon>
        <taxon>Oryzeae</taxon>
        <taxon>Oryzinae</taxon>
        <taxon>Oryza</taxon>
    </lineage>
</organism>
<feature type="region of interest" description="Disordered" evidence="1">
    <location>
        <begin position="85"/>
        <end position="124"/>
    </location>
</feature>
<feature type="compositionally biased region" description="Low complexity" evidence="1">
    <location>
        <begin position="180"/>
        <end position="198"/>
    </location>
</feature>
<dbReference type="Gramene" id="OMERI03G10030.1">
    <property type="protein sequence ID" value="OMERI03G10030.1"/>
    <property type="gene ID" value="OMERI03G10030"/>
</dbReference>
<reference evidence="2" key="1">
    <citation type="submission" date="2015-04" db="UniProtKB">
        <authorList>
            <consortium name="EnsemblPlants"/>
        </authorList>
    </citation>
    <scope>IDENTIFICATION</scope>
</reference>
<dbReference type="Proteomes" id="UP000008021">
    <property type="component" value="Chromosome 3"/>
</dbReference>
<evidence type="ECO:0000313" key="2">
    <source>
        <dbReference type="EnsemblPlants" id="OMERI03G10030.1"/>
    </source>
</evidence>
<sequence length="325" mass="34976">MTKFLIISPCPTLYLRKSTKKSSASLNSRLSVIKLSFNRKTGYNHIPNVTADSIWALPISLFFSSALHTSSLLLFLATGSGGEELGAVGEDGRPPDGEELDTEGRCGGRGRRPAGEELGGGAQARTVASLSSTGRPHLLDDGAWGEGSAGWCAAARAAVSPSSTGRPHLLDDGAWGEGSAGRCARPRAASSPSSTSHPHFLTKEHARGAVVVAGELVGDWGVWRWWLASTSRRARRHRGGTIRGSFAWLESKLERARPPEGTAPHRCRCPAAVVMMAAGVRQRPHRRSWRLWWQRVREPPPVCRSSPPAPRSSSHRRLCPPPAPS</sequence>
<evidence type="ECO:0000313" key="3">
    <source>
        <dbReference type="Proteomes" id="UP000008021"/>
    </source>
</evidence>
<reference evidence="2" key="2">
    <citation type="submission" date="2018-05" db="EMBL/GenBank/DDBJ databases">
        <title>OmerRS3 (Oryza meridionalis Reference Sequence Version 3).</title>
        <authorList>
            <person name="Zhang J."/>
            <person name="Kudrna D."/>
            <person name="Lee S."/>
            <person name="Talag J."/>
            <person name="Welchert J."/>
            <person name="Wing R.A."/>
        </authorList>
    </citation>
    <scope>NUCLEOTIDE SEQUENCE [LARGE SCALE GENOMIC DNA]</scope>
    <source>
        <strain evidence="2">cv. OR44</strain>
    </source>
</reference>
<protein>
    <submittedName>
        <fullName evidence="2">Uncharacterized protein</fullName>
    </submittedName>
</protein>
<dbReference type="AlphaFoldDB" id="A0A0E0CY45"/>
<keyword evidence="3" id="KW-1185">Reference proteome</keyword>
<dbReference type="EnsemblPlants" id="OMERI03G10030.1">
    <property type="protein sequence ID" value="OMERI03G10030.1"/>
    <property type="gene ID" value="OMERI03G10030"/>
</dbReference>